<keyword evidence="1" id="KW-0812">Transmembrane</keyword>
<evidence type="ECO:0000256" key="1">
    <source>
        <dbReference type="SAM" id="Phobius"/>
    </source>
</evidence>
<evidence type="ECO:0000313" key="2">
    <source>
        <dbReference type="EMBL" id="KAF7260434.1"/>
    </source>
</evidence>
<reference evidence="2" key="1">
    <citation type="submission" date="2019-07" db="EMBL/GenBank/DDBJ databases">
        <title>Annotation for the trematode Paragonimus miyazaki's.</title>
        <authorList>
            <person name="Choi Y.-J."/>
        </authorList>
    </citation>
    <scope>NUCLEOTIDE SEQUENCE</scope>
    <source>
        <strain evidence="2">Japan</strain>
    </source>
</reference>
<comment type="caution">
    <text evidence="2">The sequence shown here is derived from an EMBL/GenBank/DDBJ whole genome shotgun (WGS) entry which is preliminary data.</text>
</comment>
<dbReference type="AlphaFoldDB" id="A0A8S9Z0U2"/>
<accession>A0A8S9Z0U2</accession>
<gene>
    <name evidence="2" type="ORF">EG68_02763</name>
</gene>
<dbReference type="OrthoDB" id="6274614at2759"/>
<dbReference type="Proteomes" id="UP000822476">
    <property type="component" value="Unassembled WGS sequence"/>
</dbReference>
<keyword evidence="1" id="KW-0472">Membrane</keyword>
<keyword evidence="1" id="KW-1133">Transmembrane helix</keyword>
<feature type="transmembrane region" description="Helical" evidence="1">
    <location>
        <begin position="60"/>
        <end position="83"/>
    </location>
</feature>
<proteinExistence type="predicted"/>
<feature type="transmembrane region" description="Helical" evidence="1">
    <location>
        <begin position="90"/>
        <end position="111"/>
    </location>
</feature>
<protein>
    <submittedName>
        <fullName evidence="2">Uncharacterized protein</fullName>
    </submittedName>
</protein>
<keyword evidence="3" id="KW-1185">Reference proteome</keyword>
<feature type="transmembrane region" description="Helical" evidence="1">
    <location>
        <begin position="131"/>
        <end position="149"/>
    </location>
</feature>
<dbReference type="EMBL" id="JTDE01000746">
    <property type="protein sequence ID" value="KAF7260434.1"/>
    <property type="molecule type" value="Genomic_DNA"/>
</dbReference>
<organism evidence="2 3">
    <name type="scientific">Paragonimus skrjabini miyazakii</name>
    <dbReference type="NCBI Taxonomy" id="59628"/>
    <lineage>
        <taxon>Eukaryota</taxon>
        <taxon>Metazoa</taxon>
        <taxon>Spiralia</taxon>
        <taxon>Lophotrochozoa</taxon>
        <taxon>Platyhelminthes</taxon>
        <taxon>Trematoda</taxon>
        <taxon>Digenea</taxon>
        <taxon>Plagiorchiida</taxon>
        <taxon>Troglotremata</taxon>
        <taxon>Troglotrematidae</taxon>
        <taxon>Paragonimus</taxon>
    </lineage>
</organism>
<feature type="transmembrane region" description="Helical" evidence="1">
    <location>
        <begin position="21"/>
        <end position="45"/>
    </location>
</feature>
<name>A0A8S9Z0U2_9TREM</name>
<evidence type="ECO:0000313" key="3">
    <source>
        <dbReference type="Proteomes" id="UP000822476"/>
    </source>
</evidence>
<sequence length="150" mass="16057">MSVPRLNVRICERNYSGGMGILRKIILIVACAIGVACTVGAIVAYQDTIKSERKTESQKATVGCLFIAFFIFAGALLFVFISLCCPCSDLVLSVTVTVAGAVGCIFAIIAYSTSHRAEIDYRIAIPFTSEWLFGGIVTGVAVFLVSLTME</sequence>